<reference evidence="3 4" key="1">
    <citation type="submission" date="2017-06" db="EMBL/GenBank/DDBJ databases">
        <authorList>
            <person name="Kim H.J."/>
            <person name="Triplett B.A."/>
        </authorList>
    </citation>
    <scope>NUCLEOTIDE SEQUENCE [LARGE SCALE GENOMIC DNA]</scope>
    <source>
        <strain evidence="3 4">DSM 44272</strain>
    </source>
</reference>
<evidence type="ECO:0000256" key="2">
    <source>
        <dbReference type="SAM" id="SignalP"/>
    </source>
</evidence>
<organism evidence="3 4">
    <name type="scientific">Blastococcus mobilis</name>
    <dbReference type="NCBI Taxonomy" id="1938746"/>
    <lineage>
        <taxon>Bacteria</taxon>
        <taxon>Bacillati</taxon>
        <taxon>Actinomycetota</taxon>
        <taxon>Actinomycetes</taxon>
        <taxon>Geodermatophilales</taxon>
        <taxon>Geodermatophilaceae</taxon>
        <taxon>Blastococcus</taxon>
    </lineage>
</organism>
<dbReference type="AlphaFoldDB" id="A0A238VQV4"/>
<gene>
    <name evidence="3" type="ORF">SAMN06272737_104162</name>
</gene>
<dbReference type="Proteomes" id="UP000198403">
    <property type="component" value="Unassembled WGS sequence"/>
</dbReference>
<keyword evidence="4" id="KW-1185">Reference proteome</keyword>
<name>A0A238VQV4_9ACTN</name>
<feature type="signal peptide" evidence="2">
    <location>
        <begin position="1"/>
        <end position="25"/>
    </location>
</feature>
<dbReference type="EMBL" id="FZNO01000004">
    <property type="protein sequence ID" value="SNR36740.1"/>
    <property type="molecule type" value="Genomic_DNA"/>
</dbReference>
<proteinExistence type="predicted"/>
<feature type="chain" id="PRO_5012376065" evidence="2">
    <location>
        <begin position="26"/>
        <end position="70"/>
    </location>
</feature>
<protein>
    <submittedName>
        <fullName evidence="3">Uncharacterized protein</fullName>
    </submittedName>
</protein>
<evidence type="ECO:0000313" key="3">
    <source>
        <dbReference type="EMBL" id="SNR36740.1"/>
    </source>
</evidence>
<evidence type="ECO:0000313" key="4">
    <source>
        <dbReference type="Proteomes" id="UP000198403"/>
    </source>
</evidence>
<sequence length="70" mass="7640">MRNRALFTVLAGAALLPALVTPAFGSDGQYDDRWDAETYHARLDPVPHHPRPTAGPMCMASRSWSKSTAT</sequence>
<feature type="region of interest" description="Disordered" evidence="1">
    <location>
        <begin position="44"/>
        <end position="70"/>
    </location>
</feature>
<keyword evidence="2" id="KW-0732">Signal</keyword>
<accession>A0A238VQV4</accession>
<evidence type="ECO:0000256" key="1">
    <source>
        <dbReference type="SAM" id="MobiDB-lite"/>
    </source>
</evidence>